<gene>
    <name evidence="1" type="ORF">SAMN05444972_10258</name>
</gene>
<dbReference type="AlphaFoldDB" id="A0A1I6PQE5"/>
<dbReference type="Pfam" id="PF03692">
    <property type="entry name" value="CxxCxxCC"/>
    <property type="match status" value="1"/>
</dbReference>
<evidence type="ECO:0008006" key="3">
    <source>
        <dbReference type="Google" id="ProtNLM"/>
    </source>
</evidence>
<evidence type="ECO:0000313" key="2">
    <source>
        <dbReference type="Proteomes" id="UP000198660"/>
    </source>
</evidence>
<organism evidence="1 2">
    <name type="scientific">Marininema halotolerans</name>
    <dbReference type="NCBI Taxonomy" id="1155944"/>
    <lineage>
        <taxon>Bacteria</taxon>
        <taxon>Bacillati</taxon>
        <taxon>Bacillota</taxon>
        <taxon>Bacilli</taxon>
        <taxon>Bacillales</taxon>
        <taxon>Thermoactinomycetaceae</taxon>
        <taxon>Marininema</taxon>
    </lineage>
</organism>
<reference evidence="2" key="1">
    <citation type="submission" date="2016-10" db="EMBL/GenBank/DDBJ databases">
        <authorList>
            <person name="Varghese N."/>
            <person name="Submissions S."/>
        </authorList>
    </citation>
    <scope>NUCLEOTIDE SEQUENCE [LARGE SCALE GENOMIC DNA]</scope>
    <source>
        <strain evidence="2">DSM 45789</strain>
    </source>
</reference>
<accession>A0A1I6PQE5</accession>
<sequence length="114" mass="13056">MELPCKGCRGACCGPVPITGPEVKKIKKKIKSMPVKMRNELKNQQRFYGTCIFYDQDNDKCGIYSARPAICDAFGHYANLVCFRKPEAVKKEHWSPKEEPAGILSVDFKWEHFE</sequence>
<name>A0A1I6PQE5_9BACL</name>
<dbReference type="InterPro" id="IPR005358">
    <property type="entry name" value="Puta_zinc/iron-chelating_dom"/>
</dbReference>
<dbReference type="Proteomes" id="UP000198660">
    <property type="component" value="Unassembled WGS sequence"/>
</dbReference>
<dbReference type="EMBL" id="FPAA01000002">
    <property type="protein sequence ID" value="SFS42255.1"/>
    <property type="molecule type" value="Genomic_DNA"/>
</dbReference>
<evidence type="ECO:0000313" key="1">
    <source>
        <dbReference type="EMBL" id="SFS42255.1"/>
    </source>
</evidence>
<keyword evidence="2" id="KW-1185">Reference proteome</keyword>
<protein>
    <recommendedName>
        <fullName evidence="3">Zinc-or iron-chelating domain-containing protein</fullName>
    </recommendedName>
</protein>
<proteinExistence type="predicted"/>